<reference evidence="13" key="2">
    <citation type="submission" date="2021-08" db="EMBL/GenBank/DDBJ databases">
        <authorList>
            <person name="Gostincar C."/>
            <person name="Sun X."/>
            <person name="Song Z."/>
            <person name="Gunde-Cimerman N."/>
        </authorList>
    </citation>
    <scope>NUCLEOTIDE SEQUENCE</scope>
    <source>
        <strain evidence="13">EXF-9911</strain>
    </source>
</reference>
<evidence type="ECO:0000256" key="8">
    <source>
        <dbReference type="ARBA" id="ARBA00023288"/>
    </source>
</evidence>
<proteinExistence type="inferred from homology"/>
<feature type="compositionally biased region" description="Polar residues" evidence="10">
    <location>
        <begin position="297"/>
        <end position="310"/>
    </location>
</feature>
<gene>
    <name evidence="13" type="ORF">KCU76_g6470</name>
</gene>
<dbReference type="PROSITE" id="PS52012">
    <property type="entry name" value="CFEM"/>
    <property type="match status" value="1"/>
</dbReference>
<feature type="compositionally biased region" description="Polar residues" evidence="10">
    <location>
        <begin position="245"/>
        <end position="263"/>
    </location>
</feature>
<sequence length="1123" mass="111317">MQLTSATLLVAGLAAQQASAHFPWAIDAGKFSTCSNTDTQCSEQQHQGYDWTGLTIGNPVTSYGANTFSGGWTCNSIKSKRDELTKRTFNNKCVSGKLPAWGSSGSSSNHGAGSLSIGCSGEKNKFSISEMHISSTYDTHVDCHYNMPDGSVCKQNVPCSAGGSIVKNTQCGGAISVSFSHGKPSSGSTTSDKGDCNLNIHSVGFACGSGSSSTSVSLPSSVFTPSSSAVYSSSEFVSFSTASPETTSSEMSSAVPETTSAELPSTTPSSVDSVSSTVVISSGNVVVPGTSSAPFPVGYQNQTATQPTGDSSAASTPSSTEVSPETSSIVPSVPAGTGLYPSGSVPVGTGYYPSTAASSVVPVGTGSSPSSSAGIYGNSTVVSSALTSSATSPAPSADCPKVVPSCLNTYLHNTDCANNADADCYCKDEAFINSVYQCIDAYGGSDESVSQAMSYMVGICAKAIPSNPAIVTAVPSSIDIQPSSSTVNAATGSLTSAVPAGSMPSDVPLGFVPASSATDSIVYVTDVVKSTVTTCPVGQVITSAGSTTTLTAPSVIPTVYTTKSTITASIISSVTGALPSGESPYETSPVQTSPAGASPSEASPAETSSASVHVQVPHTVTLFSTQIATITSCAPEVTNCPARTSLIPTGVTTSNIWIPVTSAQETSPAETVPAASSGVYSGVVSSAVEVPSGSSPASSAQETSPAQTTSAAVSSGFVSGVSSGVVSSAVEMPSASSPASSAAYETSPAETTPAPSVGPKTITLFSTKVDTITSCAADVTNCPARSTVLSTSLIATGVTTAPASYETGAVPASSAPAVPEVQSTVIVTDVVKTTVTTCPVGQAITTSGSTIILTSPSVITSQITIKSTISTTVPAQTQTVVSPESSSADAVMPSSAAMTSAPAAPKTLTIYSSVVATITSCAPDVTNCPASSTIQTTSFYAVGTTVSEMPEVPAVTSEAAPATTAPAVSSSTQPMTTITYSSELVVPATYTAGESQGATIPNSKITSTIHRTLTVPQVQFITETVGGKPTVGLTYPSAVPATTTSEAAMPTSPVAGAATPAVSAPAGSAASSGFAPKSSTLASTYNIPAMPTGSPISYTGAGAKVGGSFAGLGLAAVAAIFVL</sequence>
<evidence type="ECO:0000256" key="4">
    <source>
        <dbReference type="ARBA" id="ARBA00022525"/>
    </source>
</evidence>
<evidence type="ECO:0000256" key="10">
    <source>
        <dbReference type="SAM" id="MobiDB-lite"/>
    </source>
</evidence>
<evidence type="ECO:0000256" key="6">
    <source>
        <dbReference type="ARBA" id="ARBA00022729"/>
    </source>
</evidence>
<comment type="similarity">
    <text evidence="3">Belongs to the RBT5 family.</text>
</comment>
<feature type="binding site" description="axial binding residue" evidence="9">
    <location>
        <position position="421"/>
    </location>
    <ligand>
        <name>heme</name>
        <dbReference type="ChEBI" id="CHEBI:30413"/>
    </ligand>
    <ligandPart>
        <name>Fe</name>
        <dbReference type="ChEBI" id="CHEBI:18248"/>
    </ligandPart>
</feature>
<keyword evidence="9" id="KW-0479">Metal-binding</keyword>
<evidence type="ECO:0000256" key="1">
    <source>
        <dbReference type="ARBA" id="ARBA00004589"/>
    </source>
</evidence>
<dbReference type="GO" id="GO:0046872">
    <property type="term" value="F:metal ion binding"/>
    <property type="evidence" value="ECO:0007669"/>
    <property type="project" value="UniProtKB-UniRule"/>
</dbReference>
<evidence type="ECO:0000313" key="14">
    <source>
        <dbReference type="Proteomes" id="UP000779574"/>
    </source>
</evidence>
<keyword evidence="9" id="KW-0408">Iron</keyword>
<dbReference type="AlphaFoldDB" id="A0A9P8EL50"/>
<dbReference type="InterPro" id="IPR008427">
    <property type="entry name" value="Extracellular_membr_CFEM_dom"/>
</dbReference>
<keyword evidence="5" id="KW-0472">Membrane</keyword>
<keyword evidence="6 11" id="KW-0732">Signal</keyword>
<evidence type="ECO:0000256" key="2">
    <source>
        <dbReference type="ARBA" id="ARBA00004613"/>
    </source>
</evidence>
<feature type="compositionally biased region" description="Low complexity" evidence="10">
    <location>
        <begin position="264"/>
        <end position="273"/>
    </location>
</feature>
<evidence type="ECO:0000256" key="7">
    <source>
        <dbReference type="ARBA" id="ARBA00023157"/>
    </source>
</evidence>
<feature type="region of interest" description="Disordered" evidence="10">
    <location>
        <begin position="578"/>
        <end position="611"/>
    </location>
</feature>
<keyword evidence="5" id="KW-0336">GPI-anchor</keyword>
<accession>A0A9P8EL50</accession>
<feature type="signal peptide" evidence="11">
    <location>
        <begin position="1"/>
        <end position="20"/>
    </location>
</feature>
<feature type="chain" id="PRO_5040365314" description="CFEM domain-containing protein" evidence="11">
    <location>
        <begin position="21"/>
        <end position="1123"/>
    </location>
</feature>
<protein>
    <recommendedName>
        <fullName evidence="12">CFEM domain-containing protein</fullName>
    </recommendedName>
</protein>
<feature type="compositionally biased region" description="Low complexity" evidence="10">
    <location>
        <begin position="735"/>
        <end position="755"/>
    </location>
</feature>
<feature type="region of interest" description="Disordered" evidence="10">
    <location>
        <begin position="297"/>
        <end position="338"/>
    </location>
</feature>
<evidence type="ECO:0000256" key="9">
    <source>
        <dbReference type="PROSITE-ProRule" id="PRU01356"/>
    </source>
</evidence>
<comment type="subcellular location">
    <subcellularLocation>
        <location evidence="1">Membrane</location>
        <topology evidence="1">Lipid-anchor</topology>
        <topology evidence="1">GPI-anchor</topology>
    </subcellularLocation>
    <subcellularLocation>
        <location evidence="2">Secreted</location>
    </subcellularLocation>
</comment>
<dbReference type="GO" id="GO:0005576">
    <property type="term" value="C:extracellular region"/>
    <property type="evidence" value="ECO:0007669"/>
    <property type="project" value="UniProtKB-SubCell"/>
</dbReference>
<reference evidence="13" key="1">
    <citation type="journal article" date="2021" name="J Fungi (Basel)">
        <title>Virulence traits and population genomics of the black yeast Aureobasidium melanogenum.</title>
        <authorList>
            <person name="Cernosa A."/>
            <person name="Sun X."/>
            <person name="Gostincar C."/>
            <person name="Fang C."/>
            <person name="Gunde-Cimerman N."/>
            <person name="Song Z."/>
        </authorList>
    </citation>
    <scope>NUCLEOTIDE SEQUENCE</scope>
    <source>
        <strain evidence="13">EXF-9911</strain>
    </source>
</reference>
<feature type="region of interest" description="Disordered" evidence="10">
    <location>
        <begin position="735"/>
        <end position="758"/>
    </location>
</feature>
<dbReference type="GO" id="GO:0098552">
    <property type="term" value="C:side of membrane"/>
    <property type="evidence" value="ECO:0007669"/>
    <property type="project" value="UniProtKB-KW"/>
</dbReference>
<evidence type="ECO:0000259" key="12">
    <source>
        <dbReference type="PROSITE" id="PS52012"/>
    </source>
</evidence>
<evidence type="ECO:0000313" key="13">
    <source>
        <dbReference type="EMBL" id="KAG9692743.1"/>
    </source>
</evidence>
<name>A0A9P8EL50_AURME</name>
<dbReference type="OrthoDB" id="5431405at2759"/>
<comment type="caution">
    <text evidence="13">The sequence shown here is derived from an EMBL/GenBank/DDBJ whole genome shotgun (WGS) entry which is preliminary data.</text>
</comment>
<dbReference type="Pfam" id="PF05730">
    <property type="entry name" value="CFEM"/>
    <property type="match status" value="1"/>
</dbReference>
<dbReference type="EMBL" id="JAHFXF010000218">
    <property type="protein sequence ID" value="KAG9692743.1"/>
    <property type="molecule type" value="Genomic_DNA"/>
</dbReference>
<evidence type="ECO:0000256" key="11">
    <source>
        <dbReference type="SAM" id="SignalP"/>
    </source>
</evidence>
<evidence type="ECO:0000256" key="5">
    <source>
        <dbReference type="ARBA" id="ARBA00022622"/>
    </source>
</evidence>
<feature type="non-terminal residue" evidence="13">
    <location>
        <position position="1123"/>
    </location>
</feature>
<feature type="region of interest" description="Disordered" evidence="10">
    <location>
        <begin position="243"/>
        <end position="273"/>
    </location>
</feature>
<keyword evidence="5" id="KW-0325">Glycoprotein</keyword>
<keyword evidence="9" id="KW-0349">Heme</keyword>
<evidence type="ECO:0000256" key="3">
    <source>
        <dbReference type="ARBA" id="ARBA00010031"/>
    </source>
</evidence>
<dbReference type="Proteomes" id="UP000779574">
    <property type="component" value="Unassembled WGS sequence"/>
</dbReference>
<organism evidence="13 14">
    <name type="scientific">Aureobasidium melanogenum</name>
    <name type="common">Aureobasidium pullulans var. melanogenum</name>
    <dbReference type="NCBI Taxonomy" id="46634"/>
    <lineage>
        <taxon>Eukaryota</taxon>
        <taxon>Fungi</taxon>
        <taxon>Dikarya</taxon>
        <taxon>Ascomycota</taxon>
        <taxon>Pezizomycotina</taxon>
        <taxon>Dothideomycetes</taxon>
        <taxon>Dothideomycetidae</taxon>
        <taxon>Dothideales</taxon>
        <taxon>Saccotheciaceae</taxon>
        <taxon>Aureobasidium</taxon>
    </lineage>
</organism>
<keyword evidence="4" id="KW-0964">Secreted</keyword>
<comment type="caution">
    <text evidence="9">Lacks conserved residue(s) required for the propagation of feature annotation.</text>
</comment>
<feature type="compositionally biased region" description="Low complexity" evidence="10">
    <location>
        <begin position="311"/>
        <end position="328"/>
    </location>
</feature>
<keyword evidence="7" id="KW-1015">Disulfide bond</keyword>
<keyword evidence="8" id="KW-0449">Lipoprotein</keyword>
<feature type="compositionally biased region" description="Low complexity" evidence="10">
    <location>
        <begin position="592"/>
        <end position="611"/>
    </location>
</feature>
<feature type="domain" description="CFEM" evidence="12">
    <location>
        <begin position="374"/>
        <end position="487"/>
    </location>
</feature>